<evidence type="ECO:0000256" key="6">
    <source>
        <dbReference type="SAM" id="Phobius"/>
    </source>
</evidence>
<name>A0ABX2PKB7_9RHOB</name>
<proteinExistence type="predicted"/>
<evidence type="ECO:0000256" key="4">
    <source>
        <dbReference type="ARBA" id="ARBA00022989"/>
    </source>
</evidence>
<dbReference type="InterPro" id="IPR036259">
    <property type="entry name" value="MFS_trans_sf"/>
</dbReference>
<dbReference type="InterPro" id="IPR011701">
    <property type="entry name" value="MFS"/>
</dbReference>
<dbReference type="SUPFAM" id="SSF103473">
    <property type="entry name" value="MFS general substrate transporter"/>
    <property type="match status" value="1"/>
</dbReference>
<evidence type="ECO:0000256" key="3">
    <source>
        <dbReference type="ARBA" id="ARBA00022692"/>
    </source>
</evidence>
<feature type="transmembrane region" description="Helical" evidence="6">
    <location>
        <begin position="503"/>
        <end position="522"/>
    </location>
</feature>
<feature type="transmembrane region" description="Helical" evidence="6">
    <location>
        <begin position="386"/>
        <end position="409"/>
    </location>
</feature>
<feature type="transmembrane region" description="Helical" evidence="6">
    <location>
        <begin position="463"/>
        <end position="491"/>
    </location>
</feature>
<keyword evidence="9" id="KW-1185">Reference proteome</keyword>
<protein>
    <submittedName>
        <fullName evidence="8">MFS transporter</fullName>
    </submittedName>
</protein>
<dbReference type="PANTHER" id="PTHR43124">
    <property type="entry name" value="PURINE EFFLUX PUMP PBUE"/>
    <property type="match status" value="1"/>
</dbReference>
<accession>A0ABX2PKB7</accession>
<dbReference type="InterPro" id="IPR020846">
    <property type="entry name" value="MFS_dom"/>
</dbReference>
<keyword evidence="2" id="KW-1003">Cell membrane</keyword>
<keyword evidence="5 6" id="KW-0472">Membrane</keyword>
<feature type="transmembrane region" description="Helical" evidence="6">
    <location>
        <begin position="624"/>
        <end position="644"/>
    </location>
</feature>
<keyword evidence="3 6" id="KW-0812">Transmembrane</keyword>
<gene>
    <name evidence="8" type="ORF">HJ526_17990</name>
</gene>
<dbReference type="Gene3D" id="1.20.1250.20">
    <property type="entry name" value="MFS general substrate transporter like domains"/>
    <property type="match status" value="1"/>
</dbReference>
<comment type="subcellular location">
    <subcellularLocation>
        <location evidence="1">Cell membrane</location>
        <topology evidence="1">Multi-pass membrane protein</topology>
    </subcellularLocation>
</comment>
<dbReference type="PANTHER" id="PTHR43124:SF3">
    <property type="entry name" value="CHLORAMPHENICOL EFFLUX PUMP RV0191"/>
    <property type="match status" value="1"/>
</dbReference>
<reference evidence="8 9" key="1">
    <citation type="submission" date="2020-04" db="EMBL/GenBank/DDBJ databases">
        <title>Donghicola sp., a member of the Rhodobacteraceae family isolated from mangrove forest in Thailand.</title>
        <authorList>
            <person name="Charoenyingcharoen P."/>
            <person name="Yukphan P."/>
        </authorList>
    </citation>
    <scope>NUCLEOTIDE SEQUENCE [LARGE SCALE GENOMIC DNA]</scope>
    <source>
        <strain evidence="8 9">C2-DW-16</strain>
    </source>
</reference>
<evidence type="ECO:0000256" key="2">
    <source>
        <dbReference type="ARBA" id="ARBA00022475"/>
    </source>
</evidence>
<evidence type="ECO:0000313" key="9">
    <source>
        <dbReference type="Proteomes" id="UP000523601"/>
    </source>
</evidence>
<feature type="transmembrane region" description="Helical" evidence="6">
    <location>
        <begin position="294"/>
        <end position="314"/>
    </location>
</feature>
<feature type="transmembrane region" description="Helical" evidence="6">
    <location>
        <begin position="351"/>
        <end position="374"/>
    </location>
</feature>
<feature type="transmembrane region" description="Helical" evidence="6">
    <location>
        <begin position="153"/>
        <end position="175"/>
    </location>
</feature>
<dbReference type="InterPro" id="IPR050189">
    <property type="entry name" value="MFS_Efflux_Transporters"/>
</dbReference>
<dbReference type="EMBL" id="JABCJD010000013">
    <property type="protein sequence ID" value="NVO29316.1"/>
    <property type="molecule type" value="Genomic_DNA"/>
</dbReference>
<dbReference type="PROSITE" id="PS50850">
    <property type="entry name" value="MFS"/>
    <property type="match status" value="1"/>
</dbReference>
<keyword evidence="4 6" id="KW-1133">Transmembrane helix</keyword>
<feature type="transmembrane region" description="Helical" evidence="6">
    <location>
        <begin position="529"/>
        <end position="547"/>
    </location>
</feature>
<feature type="domain" description="Major facilitator superfamily (MFS) profile" evidence="7">
    <location>
        <begin position="254"/>
        <end position="647"/>
    </location>
</feature>
<comment type="caution">
    <text evidence="8">The sequence shown here is derived from an EMBL/GenBank/DDBJ whole genome shotgun (WGS) entry which is preliminary data.</text>
</comment>
<feature type="transmembrane region" description="Helical" evidence="6">
    <location>
        <begin position="553"/>
        <end position="581"/>
    </location>
</feature>
<evidence type="ECO:0000259" key="7">
    <source>
        <dbReference type="PROSITE" id="PS50850"/>
    </source>
</evidence>
<organism evidence="8 9">
    <name type="scientific">Donghicola mangrovi</name>
    <dbReference type="NCBI Taxonomy" id="2729614"/>
    <lineage>
        <taxon>Bacteria</taxon>
        <taxon>Pseudomonadati</taxon>
        <taxon>Pseudomonadota</taxon>
        <taxon>Alphaproteobacteria</taxon>
        <taxon>Rhodobacterales</taxon>
        <taxon>Roseobacteraceae</taxon>
        <taxon>Donghicola</taxon>
    </lineage>
</organism>
<evidence type="ECO:0000313" key="8">
    <source>
        <dbReference type="EMBL" id="NVO29316.1"/>
    </source>
</evidence>
<sequence>MLVAAALSILTTITQYENQLQPFILAKTESVALKVRNDIEYALSIGVPFDKLRGVDKFVSDLTEVHPELSLIEVQPGPMPAEAGSTGAEPDTFAASLLHGLNAVLAIVSGQTYGATQATAEIMFEGQAVGHVIAHTDPAYVVAQMQSVFFDSVVILMAVTLVAVEIVVVLTGFSITEPLRKVERAIRLRASGDLGLYENSARDTLPKRFIDGLNAMNDALADQVAALRQAGARMVDHLAERYHLDRRVVPSEATIIDARIPLFVFCVAEELQKSFLPLFVAEYYQPTDFFEKSIMVGLPISCFMFVIAAITPFAGGLVDRFGNRRLFLVGLLPALAGYVGCYLARSADDIVIARSITALGYAIITISAQSYIAAILTKENRAKGMAIFVGVLMAATMCGTAIGGILADWLGYKQVFLVSIGLASLAGVLGFVMLSRDVGAAAAAKKPAGAGSAIATLMRNSRFVLIVLFCAIPAKIILTGFLYLFVPIYLASLEASQSEIGRIMMLYSLIIIPISPVASHFADRLNRNLAIVIGATIMSGIVLMGLYQSATVAAVLAVVAALGVVHAFIKAPLIVAAMEAAEQSPDITRTSALSLLRTSERIGSVAGPVLVAAMLVRLDYQTTAALLGLGISAIGLVMALISIFGSKPEVADA</sequence>
<dbReference type="Proteomes" id="UP000523601">
    <property type="component" value="Unassembled WGS sequence"/>
</dbReference>
<evidence type="ECO:0000256" key="5">
    <source>
        <dbReference type="ARBA" id="ARBA00023136"/>
    </source>
</evidence>
<feature type="transmembrane region" description="Helical" evidence="6">
    <location>
        <begin position="415"/>
        <end position="435"/>
    </location>
</feature>
<evidence type="ECO:0000256" key="1">
    <source>
        <dbReference type="ARBA" id="ARBA00004651"/>
    </source>
</evidence>
<dbReference type="Pfam" id="PF07690">
    <property type="entry name" value="MFS_1"/>
    <property type="match status" value="1"/>
</dbReference>